<dbReference type="PANTHER" id="PTHR43767:SF7">
    <property type="entry name" value="MEDIUM_LONG-CHAIN-FATTY-ACID--COA LIGASE FADD8"/>
    <property type="match status" value="1"/>
</dbReference>
<evidence type="ECO:0000259" key="4">
    <source>
        <dbReference type="Pfam" id="PF13193"/>
    </source>
</evidence>
<dbReference type="InterPro" id="IPR020845">
    <property type="entry name" value="AMP-binding_CS"/>
</dbReference>
<dbReference type="STRING" id="1798228.SAMN05216574_103252"/>
<dbReference type="Pfam" id="PF13193">
    <property type="entry name" value="AMP-binding_C"/>
    <property type="match status" value="1"/>
</dbReference>
<dbReference type="Gene3D" id="3.40.50.12780">
    <property type="entry name" value="N-terminal domain of ligase-like"/>
    <property type="match status" value="1"/>
</dbReference>
<keyword evidence="2 5" id="KW-0436">Ligase</keyword>
<protein>
    <submittedName>
        <fullName evidence="5">Acyl-CoA synthetase (AMP-forming)/AMP-acid ligase II</fullName>
    </submittedName>
</protein>
<evidence type="ECO:0000313" key="6">
    <source>
        <dbReference type="Proteomes" id="UP000198589"/>
    </source>
</evidence>
<keyword evidence="6" id="KW-1185">Reference proteome</keyword>
<dbReference type="InterPro" id="IPR045851">
    <property type="entry name" value="AMP-bd_C_sf"/>
</dbReference>
<name>A0A1I2AAS7_9ACTN</name>
<reference evidence="6" key="1">
    <citation type="submission" date="2016-10" db="EMBL/GenBank/DDBJ databases">
        <authorList>
            <person name="Varghese N."/>
            <person name="Submissions S."/>
        </authorList>
    </citation>
    <scope>NUCLEOTIDE SEQUENCE [LARGE SCALE GENOMIC DNA]</scope>
    <source>
        <strain evidence="6">DSM 46838</strain>
    </source>
</reference>
<dbReference type="OrthoDB" id="9803968at2"/>
<dbReference type="Gene3D" id="3.30.300.30">
    <property type="match status" value="1"/>
</dbReference>
<feature type="domain" description="AMP-binding enzyme C-terminal" evidence="4">
    <location>
        <begin position="446"/>
        <end position="521"/>
    </location>
</feature>
<evidence type="ECO:0000313" key="5">
    <source>
        <dbReference type="EMBL" id="SFE40063.1"/>
    </source>
</evidence>
<sequence length="541" mass="58088">MGGGVSAVGAPRPVPSVTVADLLRRSYEQFAPRTAVVQDGGAVTYGELGARALRVAAALRAHGLVHGDRVVLLTSNRAEFFEVEHAAFLGGFVRLALSPRLHPKEVAHILRDAGARALFVDPEWAGRIDDVLAGCPDVVLAVGFGEPPPDTPIQQSYGDLLAGSPDPEPVPWPVEPEDIAALLYTSGTTGLPKGAALSHRNWVAMMRNCLVEMPPVDESDLLLHVAPLSHFSGYTASPCFARGAGNLVLPRFDPRETLRALRTHPVTILPMVPTMINMVTAAAEDEGGEIHTSLRAVIYGGAAIAPDRLRRATRVFGDVFLQFYGLSETPMPLTSLSRAAHVFDPAEPVPERLASAGRVNPFVELRLVGDDGADVRPGEVGEIVVRGDTIMRGYWNKPDETAHMIEADGWAATGDLGRTDAEGYLYVVDRKKDMIVTGGYNVYPTEVENAIATLPGVAEVAVVGAPDERFGECIVAVVAPRAGHTVTDRDVVGVCTDQLADYKKPRRVLFVDELPKTGSGKIQRKRIREPLWAAETRRVGG</sequence>
<evidence type="ECO:0000256" key="1">
    <source>
        <dbReference type="ARBA" id="ARBA00006432"/>
    </source>
</evidence>
<dbReference type="Proteomes" id="UP000198589">
    <property type="component" value="Unassembled WGS sequence"/>
</dbReference>
<dbReference type="GO" id="GO:0016877">
    <property type="term" value="F:ligase activity, forming carbon-sulfur bonds"/>
    <property type="evidence" value="ECO:0007669"/>
    <property type="project" value="UniProtKB-ARBA"/>
</dbReference>
<comment type="similarity">
    <text evidence="1">Belongs to the ATP-dependent AMP-binding enzyme family.</text>
</comment>
<dbReference type="InterPro" id="IPR050237">
    <property type="entry name" value="ATP-dep_AMP-bd_enzyme"/>
</dbReference>
<accession>A0A1I2AAS7</accession>
<dbReference type="InterPro" id="IPR000873">
    <property type="entry name" value="AMP-dep_synth/lig_dom"/>
</dbReference>
<dbReference type="PANTHER" id="PTHR43767">
    <property type="entry name" value="LONG-CHAIN-FATTY-ACID--COA LIGASE"/>
    <property type="match status" value="1"/>
</dbReference>
<dbReference type="InterPro" id="IPR025110">
    <property type="entry name" value="AMP-bd_C"/>
</dbReference>
<dbReference type="InterPro" id="IPR042099">
    <property type="entry name" value="ANL_N_sf"/>
</dbReference>
<proteinExistence type="inferred from homology"/>
<dbReference type="SUPFAM" id="SSF56801">
    <property type="entry name" value="Acetyl-CoA synthetase-like"/>
    <property type="match status" value="1"/>
</dbReference>
<feature type="domain" description="AMP-dependent synthetase/ligase" evidence="3">
    <location>
        <begin position="24"/>
        <end position="395"/>
    </location>
</feature>
<dbReference type="AlphaFoldDB" id="A0A1I2AAS7"/>
<dbReference type="Pfam" id="PF00501">
    <property type="entry name" value="AMP-binding"/>
    <property type="match status" value="1"/>
</dbReference>
<gene>
    <name evidence="5" type="ORF">SAMN05216574_103252</name>
</gene>
<dbReference type="FunFam" id="3.30.300.30:FF:000008">
    <property type="entry name" value="2,3-dihydroxybenzoate-AMP ligase"/>
    <property type="match status" value="1"/>
</dbReference>
<dbReference type="PROSITE" id="PS00455">
    <property type="entry name" value="AMP_BINDING"/>
    <property type="match status" value="1"/>
</dbReference>
<dbReference type="EMBL" id="FOND01000003">
    <property type="protein sequence ID" value="SFE40063.1"/>
    <property type="molecule type" value="Genomic_DNA"/>
</dbReference>
<evidence type="ECO:0000259" key="3">
    <source>
        <dbReference type="Pfam" id="PF00501"/>
    </source>
</evidence>
<organism evidence="5 6">
    <name type="scientific">Blastococcus tunisiensis</name>
    <dbReference type="NCBI Taxonomy" id="1798228"/>
    <lineage>
        <taxon>Bacteria</taxon>
        <taxon>Bacillati</taxon>
        <taxon>Actinomycetota</taxon>
        <taxon>Actinomycetes</taxon>
        <taxon>Geodermatophilales</taxon>
        <taxon>Geodermatophilaceae</taxon>
        <taxon>Blastococcus</taxon>
    </lineage>
</organism>
<evidence type="ECO:0000256" key="2">
    <source>
        <dbReference type="ARBA" id="ARBA00022598"/>
    </source>
</evidence>